<accession>A0A8G1W3I6</accession>
<evidence type="ECO:0000256" key="2">
    <source>
        <dbReference type="ARBA" id="ARBA00022833"/>
    </source>
</evidence>
<dbReference type="PANTHER" id="PTHR31845:SF32">
    <property type="entry name" value="MISCELLANEOUS ZN(II)2CYS6 TRANSCRIPTION FACTOR (EUROFUNG)-RELATED"/>
    <property type="match status" value="1"/>
</dbReference>
<keyword evidence="5" id="KW-0804">Transcription</keyword>
<dbReference type="GO" id="GO:0000981">
    <property type="term" value="F:DNA-binding transcription factor activity, RNA polymerase II-specific"/>
    <property type="evidence" value="ECO:0007669"/>
    <property type="project" value="InterPro"/>
</dbReference>
<dbReference type="Proteomes" id="UP000249789">
    <property type="component" value="Unassembled WGS sequence"/>
</dbReference>
<reference evidence="9 10" key="1">
    <citation type="submission" date="2018-02" db="EMBL/GenBank/DDBJ databases">
        <title>The genomes of Aspergillus section Nigri reveals drivers in fungal speciation.</title>
        <authorList>
            <consortium name="DOE Joint Genome Institute"/>
            <person name="Vesth T.C."/>
            <person name="Nybo J."/>
            <person name="Theobald S."/>
            <person name="Brandl J."/>
            <person name="Frisvad J.C."/>
            <person name="Nielsen K.F."/>
            <person name="Lyhne E.K."/>
            <person name="Kogle M.E."/>
            <person name="Kuo A."/>
            <person name="Riley R."/>
            <person name="Clum A."/>
            <person name="Nolan M."/>
            <person name="Lipzen A."/>
            <person name="Salamov A."/>
            <person name="Henrissat B."/>
            <person name="Wiebenga A."/>
            <person name="De vries R.P."/>
            <person name="Grigoriev I.V."/>
            <person name="Mortensen U.H."/>
            <person name="Andersen M.R."/>
            <person name="Baker S.E."/>
        </authorList>
    </citation>
    <scope>NUCLEOTIDE SEQUENCE [LARGE SCALE GENOMIC DNA]</scope>
    <source>
        <strain evidence="9 10">CBS 313.89</strain>
    </source>
</reference>
<evidence type="ECO:0000313" key="9">
    <source>
        <dbReference type="EMBL" id="RAK81753.1"/>
    </source>
</evidence>
<feature type="region of interest" description="Disordered" evidence="7">
    <location>
        <begin position="532"/>
        <end position="552"/>
    </location>
</feature>
<evidence type="ECO:0000256" key="1">
    <source>
        <dbReference type="ARBA" id="ARBA00004123"/>
    </source>
</evidence>
<dbReference type="GO" id="GO:0008270">
    <property type="term" value="F:zinc ion binding"/>
    <property type="evidence" value="ECO:0007669"/>
    <property type="project" value="InterPro"/>
</dbReference>
<protein>
    <recommendedName>
        <fullName evidence="8">Zn(2)-C6 fungal-type domain-containing protein</fullName>
    </recommendedName>
</protein>
<dbReference type="GO" id="GO:0000976">
    <property type="term" value="F:transcription cis-regulatory region binding"/>
    <property type="evidence" value="ECO:0007669"/>
    <property type="project" value="TreeGrafter"/>
</dbReference>
<evidence type="ECO:0000313" key="10">
    <source>
        <dbReference type="Proteomes" id="UP000249789"/>
    </source>
</evidence>
<dbReference type="OrthoDB" id="1600564at2759"/>
<sequence length="577" mass="63730">MEPRRRTAPYGRACLNCARAKCKCLLRATGGGCERCIRLKKECIPAPTVRQRRPRASRTARLEQKLDGLVSLLQTGHGLGESGGGGGGGSQKLLTVDSGDRSDAPANTIPPPNPYALPAGVEFAPAEAEANWEMLRTRYLPLLPLVHFDPTLTARTLRQERPFFWTCAMAVTCRDGPGQEVLGRAVREMAAREVVVEGRRTVDLLLGLLCLIAWGHFRFAMGPLLTVFSHLCTALTLDLELQRREGSGVSRVGYRQHLAVPLQFQGKVRVPDARTHEHRRMVVACFLLTSSAATFHGRVESLSWSLYLEECLTVLEDTNEAPGDALLVGLVKLQLIAAKVTRVWAQSGDCKTDEGTRMIGPFVASLNMELAAVRHQAPAHLKTNRIFQTMASHAEIAINELTLLRTSTVPIATDTDLQTLNHLFQCVQAIKSWIRTILQFDAAEYVGFPFPVWKQFRTVVLVTLRLGALEDPAWDPGLVRRSVDLPGVLDEIARKLDRGRSQTGEPVFATFIKMVHMLKAWTLSVYAESPSEPADSGSPSGMLSEGEPSAVEDQPWGDFVCDDEFWNVEFLGWPYLS</sequence>
<dbReference type="PANTHER" id="PTHR31845">
    <property type="entry name" value="FINGER DOMAIN PROTEIN, PUTATIVE-RELATED"/>
    <property type="match status" value="1"/>
</dbReference>
<dbReference type="InterPro" id="IPR051089">
    <property type="entry name" value="prtT"/>
</dbReference>
<keyword evidence="6" id="KW-0539">Nucleus</keyword>
<dbReference type="EMBL" id="KZ824624">
    <property type="protein sequence ID" value="RAK81753.1"/>
    <property type="molecule type" value="Genomic_DNA"/>
</dbReference>
<evidence type="ECO:0000259" key="8">
    <source>
        <dbReference type="PROSITE" id="PS00463"/>
    </source>
</evidence>
<dbReference type="RefSeq" id="XP_040805763.1">
    <property type="nucleotide sequence ID" value="XM_040943767.1"/>
</dbReference>
<feature type="domain" description="Zn(2)-C6 fungal-type" evidence="8">
    <location>
        <begin position="13"/>
        <end position="43"/>
    </location>
</feature>
<evidence type="ECO:0000256" key="6">
    <source>
        <dbReference type="ARBA" id="ARBA00023242"/>
    </source>
</evidence>
<dbReference type="SUPFAM" id="SSF57701">
    <property type="entry name" value="Zn2/Cys6 DNA-binding domain"/>
    <property type="match status" value="1"/>
</dbReference>
<keyword evidence="4" id="KW-0238">DNA-binding</keyword>
<dbReference type="GO" id="GO:0005634">
    <property type="term" value="C:nucleus"/>
    <property type="evidence" value="ECO:0007669"/>
    <property type="project" value="UniProtKB-SubCell"/>
</dbReference>
<evidence type="ECO:0000256" key="3">
    <source>
        <dbReference type="ARBA" id="ARBA00023015"/>
    </source>
</evidence>
<dbReference type="InterPro" id="IPR036864">
    <property type="entry name" value="Zn2-C6_fun-type_DNA-bd_sf"/>
</dbReference>
<keyword evidence="10" id="KW-1185">Reference proteome</keyword>
<dbReference type="AlphaFoldDB" id="A0A8G1W3I6"/>
<dbReference type="GeneID" id="63861100"/>
<feature type="compositionally biased region" description="Gly residues" evidence="7">
    <location>
        <begin position="77"/>
        <end position="90"/>
    </location>
</feature>
<dbReference type="VEuPathDB" id="FungiDB:BO72DRAFT_444266"/>
<keyword evidence="3" id="KW-0805">Transcription regulation</keyword>
<evidence type="ECO:0000256" key="5">
    <source>
        <dbReference type="ARBA" id="ARBA00023163"/>
    </source>
</evidence>
<keyword evidence="2" id="KW-0862">Zinc</keyword>
<feature type="region of interest" description="Disordered" evidence="7">
    <location>
        <begin position="77"/>
        <end position="112"/>
    </location>
</feature>
<name>A0A8G1W3I6_9EURO</name>
<comment type="subcellular location">
    <subcellularLocation>
        <location evidence="1">Nucleus</location>
    </subcellularLocation>
</comment>
<evidence type="ECO:0000256" key="4">
    <source>
        <dbReference type="ARBA" id="ARBA00023125"/>
    </source>
</evidence>
<dbReference type="PROSITE" id="PS00463">
    <property type="entry name" value="ZN2_CY6_FUNGAL_1"/>
    <property type="match status" value="1"/>
</dbReference>
<gene>
    <name evidence="9" type="ORF">BO72DRAFT_444266</name>
</gene>
<dbReference type="CDD" id="cd00067">
    <property type="entry name" value="GAL4"/>
    <property type="match status" value="1"/>
</dbReference>
<dbReference type="InterPro" id="IPR001138">
    <property type="entry name" value="Zn2Cys6_DnaBD"/>
</dbReference>
<organism evidence="9 10">
    <name type="scientific">Aspergillus fijiensis CBS 313.89</name>
    <dbReference type="NCBI Taxonomy" id="1448319"/>
    <lineage>
        <taxon>Eukaryota</taxon>
        <taxon>Fungi</taxon>
        <taxon>Dikarya</taxon>
        <taxon>Ascomycota</taxon>
        <taxon>Pezizomycotina</taxon>
        <taxon>Eurotiomycetes</taxon>
        <taxon>Eurotiomycetidae</taxon>
        <taxon>Eurotiales</taxon>
        <taxon>Aspergillaceae</taxon>
        <taxon>Aspergillus</taxon>
    </lineage>
</organism>
<proteinExistence type="predicted"/>
<evidence type="ECO:0000256" key="7">
    <source>
        <dbReference type="SAM" id="MobiDB-lite"/>
    </source>
</evidence>
<dbReference type="Gene3D" id="4.10.240.10">
    <property type="entry name" value="Zn(2)-C6 fungal-type DNA-binding domain"/>
    <property type="match status" value="1"/>
</dbReference>